<gene>
    <name evidence="10" type="ORF">LQ318_09095</name>
</gene>
<dbReference type="InterPro" id="IPR036640">
    <property type="entry name" value="ABC1_TM_sf"/>
</dbReference>
<feature type="transmembrane region" description="Helical" evidence="7">
    <location>
        <begin position="267"/>
        <end position="285"/>
    </location>
</feature>
<name>A0ABT3PYZ3_9BACT</name>
<dbReference type="InterPro" id="IPR011527">
    <property type="entry name" value="ABC1_TM_dom"/>
</dbReference>
<dbReference type="RefSeq" id="WP_265789498.1">
    <property type="nucleotide sequence ID" value="NZ_BAABRS010000002.1"/>
</dbReference>
<dbReference type="InterPro" id="IPR017871">
    <property type="entry name" value="ABC_transporter-like_CS"/>
</dbReference>
<dbReference type="Pfam" id="PF00664">
    <property type="entry name" value="ABC_membrane"/>
    <property type="match status" value="1"/>
</dbReference>
<keyword evidence="11" id="KW-1185">Reference proteome</keyword>
<dbReference type="SUPFAM" id="SSF52540">
    <property type="entry name" value="P-loop containing nucleoside triphosphate hydrolases"/>
    <property type="match status" value="1"/>
</dbReference>
<keyword evidence="4 10" id="KW-0067">ATP-binding</keyword>
<dbReference type="PANTHER" id="PTHR24221">
    <property type="entry name" value="ATP-BINDING CASSETTE SUB-FAMILY B"/>
    <property type="match status" value="1"/>
</dbReference>
<dbReference type="GO" id="GO:0005524">
    <property type="term" value="F:ATP binding"/>
    <property type="evidence" value="ECO:0007669"/>
    <property type="project" value="UniProtKB-KW"/>
</dbReference>
<dbReference type="SUPFAM" id="SSF90123">
    <property type="entry name" value="ABC transporter transmembrane region"/>
    <property type="match status" value="1"/>
</dbReference>
<organism evidence="10 11">
    <name type="scientific">Fodinibius salicampi</name>
    <dbReference type="NCBI Taxonomy" id="1920655"/>
    <lineage>
        <taxon>Bacteria</taxon>
        <taxon>Pseudomonadati</taxon>
        <taxon>Balneolota</taxon>
        <taxon>Balneolia</taxon>
        <taxon>Balneolales</taxon>
        <taxon>Balneolaceae</taxon>
        <taxon>Fodinibius</taxon>
    </lineage>
</organism>
<evidence type="ECO:0000259" key="8">
    <source>
        <dbReference type="PROSITE" id="PS50893"/>
    </source>
</evidence>
<evidence type="ECO:0000256" key="3">
    <source>
        <dbReference type="ARBA" id="ARBA00022741"/>
    </source>
</evidence>
<dbReference type="Gene3D" id="3.40.50.300">
    <property type="entry name" value="P-loop containing nucleotide triphosphate hydrolases"/>
    <property type="match status" value="1"/>
</dbReference>
<dbReference type="InterPro" id="IPR027417">
    <property type="entry name" value="P-loop_NTPase"/>
</dbReference>
<comment type="caution">
    <text evidence="10">The sequence shown here is derived from an EMBL/GenBank/DDBJ whole genome shotgun (WGS) entry which is preliminary data.</text>
</comment>
<evidence type="ECO:0000313" key="10">
    <source>
        <dbReference type="EMBL" id="MCW9713058.1"/>
    </source>
</evidence>
<dbReference type="EMBL" id="JAJNDC010000002">
    <property type="protein sequence ID" value="MCW9713058.1"/>
    <property type="molecule type" value="Genomic_DNA"/>
</dbReference>
<feature type="transmembrane region" description="Helical" evidence="7">
    <location>
        <begin position="75"/>
        <end position="99"/>
    </location>
</feature>
<protein>
    <submittedName>
        <fullName evidence="10">ABC transporter ATP-binding protein/permease</fullName>
    </submittedName>
</protein>
<dbReference type="SMART" id="SM00382">
    <property type="entry name" value="AAA"/>
    <property type="match status" value="1"/>
</dbReference>
<dbReference type="Pfam" id="PF00005">
    <property type="entry name" value="ABC_tran"/>
    <property type="match status" value="1"/>
</dbReference>
<dbReference type="Proteomes" id="UP001207337">
    <property type="component" value="Unassembled WGS sequence"/>
</dbReference>
<evidence type="ECO:0000256" key="6">
    <source>
        <dbReference type="ARBA" id="ARBA00023136"/>
    </source>
</evidence>
<keyword evidence="5 7" id="KW-1133">Transmembrane helix</keyword>
<dbReference type="Gene3D" id="1.20.1560.10">
    <property type="entry name" value="ABC transporter type 1, transmembrane domain"/>
    <property type="match status" value="1"/>
</dbReference>
<feature type="transmembrane region" description="Helical" evidence="7">
    <location>
        <begin position="155"/>
        <end position="175"/>
    </location>
</feature>
<keyword evidence="2 7" id="KW-0812">Transmembrane</keyword>
<feature type="transmembrane region" description="Helical" evidence="7">
    <location>
        <begin position="181"/>
        <end position="198"/>
    </location>
</feature>
<evidence type="ECO:0000256" key="1">
    <source>
        <dbReference type="ARBA" id="ARBA00004651"/>
    </source>
</evidence>
<evidence type="ECO:0000256" key="2">
    <source>
        <dbReference type="ARBA" id="ARBA00022692"/>
    </source>
</evidence>
<evidence type="ECO:0000256" key="4">
    <source>
        <dbReference type="ARBA" id="ARBA00022840"/>
    </source>
</evidence>
<feature type="transmembrane region" description="Helical" evidence="7">
    <location>
        <begin position="20"/>
        <end position="45"/>
    </location>
</feature>
<dbReference type="InterPro" id="IPR003439">
    <property type="entry name" value="ABC_transporter-like_ATP-bd"/>
</dbReference>
<dbReference type="PROSITE" id="PS00211">
    <property type="entry name" value="ABC_TRANSPORTER_1"/>
    <property type="match status" value="1"/>
</dbReference>
<evidence type="ECO:0000259" key="9">
    <source>
        <dbReference type="PROSITE" id="PS50929"/>
    </source>
</evidence>
<dbReference type="PANTHER" id="PTHR24221:SF654">
    <property type="entry name" value="ATP-BINDING CASSETTE SUB-FAMILY B MEMBER 6"/>
    <property type="match status" value="1"/>
</dbReference>
<evidence type="ECO:0000313" key="11">
    <source>
        <dbReference type="Proteomes" id="UP001207337"/>
    </source>
</evidence>
<dbReference type="InterPro" id="IPR003593">
    <property type="entry name" value="AAA+_ATPase"/>
</dbReference>
<reference evidence="10 11" key="1">
    <citation type="submission" date="2021-11" db="EMBL/GenBank/DDBJ databases">
        <title>Aliifidinibius sp. nov., a new bacterium isolated from saline soil.</title>
        <authorList>
            <person name="Galisteo C."/>
            <person name="De La Haba R."/>
            <person name="Sanchez-Porro C."/>
            <person name="Ventosa A."/>
        </authorList>
    </citation>
    <scope>NUCLEOTIDE SEQUENCE [LARGE SCALE GENOMIC DNA]</scope>
    <source>
        <strain evidence="10 11">KACC 190600</strain>
    </source>
</reference>
<sequence length="597" mass="66463">MKETFKKLFEILPNNDKWKFGALFLLMLIGTVLELVGIGMIPVFISAVADPGLILDHEVLGEIASYLGIVTGKQLLLYGGIALVITFLIKGLYIVWLNYTKSKFIFNRFALISSKLFESYLSAPYTFHLNRNTAELIRNVTNETRFISNNVMMPLMNILMQATTTAGIFIFLVWVEPLVTLVSFLVIGAGGGLLLKFLRTKLRGYGQIASEERSRMIQGVNEGLGGFKDVTVMNRESLFFNRFKGYVNNLTKAEIFKTVAQQSTKPVIEFVSVAGMLLIAFTMIWEGRAMSTIIPILTLFGAATIRLMPAVNQIVNQITVLRYYIYALKPVHGDIKSLEDNYNATKKDNKITEKLAFNATIELDDIWYKYPNSDETVLKGIDLSIKNKSAVGFVGPSGAGKSTIVDVILGLLKPEKGKVLVDGTNISDNIRSWQNNIGYIPQFIYLSDDSIRNNIAFGIPEAEISDEKVNSAVEAAQLDELIDDLSQGLDTVVGEQGTKLSGGQRQRIGIARALYDNPEVLIMDEATSSLDNLTERNVISAIEELKGDRTIIMIAHRLTTVKNCDTLYMLKEGKVVEQGTYEDLLNKSDEFRKMSLT</sequence>
<dbReference type="PROSITE" id="PS50893">
    <property type="entry name" value="ABC_TRANSPORTER_2"/>
    <property type="match status" value="1"/>
</dbReference>
<feature type="domain" description="ABC transporter" evidence="8">
    <location>
        <begin position="361"/>
        <end position="597"/>
    </location>
</feature>
<feature type="domain" description="ABC transmembrane type-1" evidence="9">
    <location>
        <begin position="22"/>
        <end position="321"/>
    </location>
</feature>
<accession>A0ABT3PYZ3</accession>
<dbReference type="InterPro" id="IPR039421">
    <property type="entry name" value="Type_1_exporter"/>
</dbReference>
<proteinExistence type="predicted"/>
<comment type="subcellular location">
    <subcellularLocation>
        <location evidence="1">Cell membrane</location>
        <topology evidence="1">Multi-pass membrane protein</topology>
    </subcellularLocation>
</comment>
<keyword evidence="6 7" id="KW-0472">Membrane</keyword>
<dbReference type="PROSITE" id="PS50929">
    <property type="entry name" value="ABC_TM1F"/>
    <property type="match status" value="1"/>
</dbReference>
<keyword evidence="3" id="KW-0547">Nucleotide-binding</keyword>
<evidence type="ECO:0000256" key="5">
    <source>
        <dbReference type="ARBA" id="ARBA00022989"/>
    </source>
</evidence>
<evidence type="ECO:0000256" key="7">
    <source>
        <dbReference type="SAM" id="Phobius"/>
    </source>
</evidence>